<evidence type="ECO:0000313" key="11">
    <source>
        <dbReference type="Proteomes" id="UP000076738"/>
    </source>
</evidence>
<dbReference type="InterPro" id="IPR027417">
    <property type="entry name" value="P-loop_NTPase"/>
</dbReference>
<evidence type="ECO:0008006" key="12">
    <source>
        <dbReference type="Google" id="ProtNLM"/>
    </source>
</evidence>
<sequence length="1296" mass="142558">MLGSNAGEAIDLTDESSVHFIPPRPPPMPLPLPTYHPHPQPQVQAPTSSLNYLPFPPGNQGLPLPSPSHSQAGYFPSAPRHLPIQMQMQMPTLHPRTANVIDLTRASPSPLPFPPPPHPQPHPHPQPQAALPPRPPLDADKQPLCIGQLKLTCLILYPSPYIRSSAPPPPGGMDLAPVKWSYRAPVKSGPAVGETINVLQPESKDSFGVVEQKAANVLGPMLGRGLLRVDARVFRTTDPRPTMLPLFVLVFTLPPNIPVIADLFMKANLYLDDPPDYRPEQHHGALLRNPHHPPPGGWASRYRQPAPAGLPVYQSAQKTVEVQRGQVDELFKSLRSGSDLRETEPPREIGTRLYPHQKQALTFLLEREGEVQGGQTLFEQVALGNKKIWRCRVTGNQFGDLPPGSRGALLADDMGLGKTITVVSLIAATMNSARQYGGVTSASPRAPRPAFPRPLHLLKPAHFAGAVWGMPSASASAASTPLSASPSPTPPQSLAESFTSLPGKSKKAEKAEKAERKRQQAEYARMARLKCRSRATLIVCPLSTVMNWEEQLREHWAGKVTVYGGGGVVTPAPAAHQAELELPNAHQGVWVQHHQREEEKASLRVYVYHGNARRPDPEFLADFDVVITTYSTLATEFSRQMRTGASAEDSEDESGNESGEAVSAQGSASGTSTPNGAGNGIPIPRGFVDDDESDGIVEVDGEGQLVPPKIGSNGRAAVAGQKRKRIGTPGVEMSSPLQQVDWFRVVLDEAHSIKETSTVASRASCDLVADRRICLTGTPVQNKLDDVYALIKFIRLQPFDDKAMWTEYVGGPCKFGQPLGVARLQTIMKTITLRRTKDTKAPDGSSILALPPRKDELRMLQLDPQEKVIYDRVYNASKEEFEAMSKKGEVMKNYVGILQRILRLRQICDHWQLVQERGDTTGVDDSELEPEELIAAIQKDGINLARATAVFNLLRESATSTCVECGYELSLSAPNSDDPDAEPEVRRPNKRGPKKSRPAIGEPGFIPRVIMTRCQHLFCYKCYDRSVFPNWPKVDPNIRRPCSICHFTLGPNDAVQVSPYGTMPDVSNEPNKPKSTAMKRKEKADRQLLPGGEVAMSTKIKTLMNDLIISSRGNPFSRNYDPNSIEIEMCDAKGNITNEGAVKTVVFSQWTSMLDKIEDALTVHGIRFDRLDGTMRRDERTRAMEALKNDPACEVLLVSLRAGGVGLNLTSAQRVYLMDPYWNPAVENQAVDRIHRLGQTRPVTTIKLVIENTVEARMLEVQKRKTALANLTLGGNSLTRSQIAERRMEELRALFR</sequence>
<dbReference type="GO" id="GO:0005524">
    <property type="term" value="F:ATP binding"/>
    <property type="evidence" value="ECO:0007669"/>
    <property type="project" value="UniProtKB-KW"/>
</dbReference>
<evidence type="ECO:0000256" key="6">
    <source>
        <dbReference type="ARBA" id="ARBA00022840"/>
    </source>
</evidence>
<dbReference type="Pfam" id="PF00176">
    <property type="entry name" value="SNF2-rel_dom"/>
    <property type="match status" value="2"/>
</dbReference>
<protein>
    <recommendedName>
        <fullName evidence="12">SNF2 family DNA-dependent ATPase domain-containing protein</fullName>
    </recommendedName>
</protein>
<dbReference type="Gene3D" id="3.40.50.10810">
    <property type="entry name" value="Tandem AAA-ATPase domain"/>
    <property type="match status" value="3"/>
</dbReference>
<dbReference type="SUPFAM" id="SSF52540">
    <property type="entry name" value="P-loop containing nucleoside triphosphate hydrolases"/>
    <property type="match status" value="2"/>
</dbReference>
<keyword evidence="4" id="KW-0378">Hydrolase</keyword>
<dbReference type="SMART" id="SM00490">
    <property type="entry name" value="HELICc"/>
    <property type="match status" value="1"/>
</dbReference>
<keyword evidence="5" id="KW-0862">Zinc</keyword>
<dbReference type="GO" id="GO:0008270">
    <property type="term" value="F:zinc ion binding"/>
    <property type="evidence" value="ECO:0007669"/>
    <property type="project" value="UniProtKB-KW"/>
</dbReference>
<dbReference type="GO" id="GO:0005634">
    <property type="term" value="C:nucleus"/>
    <property type="evidence" value="ECO:0007669"/>
    <property type="project" value="TreeGrafter"/>
</dbReference>
<evidence type="ECO:0000259" key="9">
    <source>
        <dbReference type="PROSITE" id="PS51194"/>
    </source>
</evidence>
<dbReference type="PROSITE" id="PS51194">
    <property type="entry name" value="HELICASE_CTER"/>
    <property type="match status" value="1"/>
</dbReference>
<dbReference type="InterPro" id="IPR050628">
    <property type="entry name" value="SNF2_RAD54_helicase_TF"/>
</dbReference>
<reference evidence="10 11" key="1">
    <citation type="journal article" date="2016" name="Mol. Biol. Evol.">
        <title>Comparative Genomics of Early-Diverging Mushroom-Forming Fungi Provides Insights into the Origins of Lignocellulose Decay Capabilities.</title>
        <authorList>
            <person name="Nagy L.G."/>
            <person name="Riley R."/>
            <person name="Tritt A."/>
            <person name="Adam C."/>
            <person name="Daum C."/>
            <person name="Floudas D."/>
            <person name="Sun H."/>
            <person name="Yadav J.S."/>
            <person name="Pangilinan J."/>
            <person name="Larsson K.H."/>
            <person name="Matsuura K."/>
            <person name="Barry K."/>
            <person name="Labutti K."/>
            <person name="Kuo R."/>
            <person name="Ohm R.A."/>
            <person name="Bhattacharya S.S."/>
            <person name="Shirouzu T."/>
            <person name="Yoshinaga Y."/>
            <person name="Martin F.M."/>
            <person name="Grigoriev I.V."/>
            <person name="Hibbett D.S."/>
        </authorList>
    </citation>
    <scope>NUCLEOTIDE SEQUENCE [LARGE SCALE GENOMIC DNA]</scope>
    <source>
        <strain evidence="10 11">TUFC12733</strain>
    </source>
</reference>
<feature type="compositionally biased region" description="Basic residues" evidence="7">
    <location>
        <begin position="988"/>
        <end position="997"/>
    </location>
</feature>
<dbReference type="PANTHER" id="PTHR45626">
    <property type="entry name" value="TRANSCRIPTION TERMINATION FACTOR 2-RELATED"/>
    <property type="match status" value="1"/>
</dbReference>
<evidence type="ECO:0000256" key="5">
    <source>
        <dbReference type="ARBA" id="ARBA00022833"/>
    </source>
</evidence>
<feature type="region of interest" description="Disordered" evidence="7">
    <location>
        <begin position="1061"/>
        <end position="1085"/>
    </location>
</feature>
<feature type="domain" description="Helicase ATP-binding" evidence="8">
    <location>
        <begin position="726"/>
        <end position="797"/>
    </location>
</feature>
<dbReference type="OrthoDB" id="448448at2759"/>
<keyword evidence="2" id="KW-0547">Nucleotide-binding</keyword>
<evidence type="ECO:0000256" key="2">
    <source>
        <dbReference type="ARBA" id="ARBA00022741"/>
    </source>
</evidence>
<dbReference type="InterPro" id="IPR017907">
    <property type="entry name" value="Znf_RING_CS"/>
</dbReference>
<dbReference type="Proteomes" id="UP000076738">
    <property type="component" value="Unassembled WGS sequence"/>
</dbReference>
<dbReference type="InterPro" id="IPR014001">
    <property type="entry name" value="Helicase_ATP-bd"/>
</dbReference>
<evidence type="ECO:0000256" key="4">
    <source>
        <dbReference type="ARBA" id="ARBA00022801"/>
    </source>
</evidence>
<evidence type="ECO:0000256" key="3">
    <source>
        <dbReference type="ARBA" id="ARBA00022771"/>
    </source>
</evidence>
<dbReference type="InterPro" id="IPR001650">
    <property type="entry name" value="Helicase_C-like"/>
</dbReference>
<proteinExistence type="predicted"/>
<feature type="region of interest" description="Disordered" evidence="7">
    <location>
        <begin position="1"/>
        <end position="20"/>
    </location>
</feature>
<feature type="domain" description="Helicase C-terminal" evidence="9">
    <location>
        <begin position="1128"/>
        <end position="1279"/>
    </location>
</feature>
<feature type="compositionally biased region" description="Low complexity" evidence="7">
    <location>
        <begin position="477"/>
        <end position="486"/>
    </location>
</feature>
<evidence type="ECO:0000256" key="1">
    <source>
        <dbReference type="ARBA" id="ARBA00022723"/>
    </source>
</evidence>
<gene>
    <name evidence="10" type="ORF">CALVIDRAFT_540702</name>
</gene>
<feature type="compositionally biased region" description="Basic and acidic residues" evidence="7">
    <location>
        <begin position="506"/>
        <end position="519"/>
    </location>
</feature>
<feature type="region of interest" description="Disordered" evidence="7">
    <location>
        <begin position="641"/>
        <end position="731"/>
    </location>
</feature>
<dbReference type="InterPro" id="IPR049730">
    <property type="entry name" value="SNF2/RAD54-like_C"/>
</dbReference>
<dbReference type="SMART" id="SM00487">
    <property type="entry name" value="DEXDc"/>
    <property type="match status" value="1"/>
</dbReference>
<dbReference type="InterPro" id="IPR038718">
    <property type="entry name" value="SNF2-like_sf"/>
</dbReference>
<accession>A0A167INY4</accession>
<feature type="region of interest" description="Disordered" evidence="7">
    <location>
        <begin position="477"/>
        <end position="519"/>
    </location>
</feature>
<feature type="region of interest" description="Disordered" evidence="7">
    <location>
        <begin position="280"/>
        <end position="303"/>
    </location>
</feature>
<dbReference type="Gene3D" id="3.40.50.300">
    <property type="entry name" value="P-loop containing nucleotide triphosphate hydrolases"/>
    <property type="match status" value="1"/>
</dbReference>
<feature type="compositionally biased region" description="Acidic residues" evidence="7">
    <location>
        <begin position="689"/>
        <end position="701"/>
    </location>
</feature>
<dbReference type="PANTHER" id="PTHR45626:SF52">
    <property type="entry name" value="SINGLE-STRANDED DNA-DEPENDENT ATPASE (EUROFUNG)"/>
    <property type="match status" value="1"/>
</dbReference>
<dbReference type="Pfam" id="PF00271">
    <property type="entry name" value="Helicase_C"/>
    <property type="match status" value="1"/>
</dbReference>
<keyword evidence="1" id="KW-0479">Metal-binding</keyword>
<keyword evidence="3" id="KW-0863">Zinc-finger</keyword>
<evidence type="ECO:0000313" key="10">
    <source>
        <dbReference type="EMBL" id="KZO92819.1"/>
    </source>
</evidence>
<dbReference type="STRING" id="1330018.A0A167INY4"/>
<dbReference type="GO" id="GO:0008094">
    <property type="term" value="F:ATP-dependent activity, acting on DNA"/>
    <property type="evidence" value="ECO:0007669"/>
    <property type="project" value="TreeGrafter"/>
</dbReference>
<evidence type="ECO:0000259" key="8">
    <source>
        <dbReference type="PROSITE" id="PS51192"/>
    </source>
</evidence>
<feature type="region of interest" description="Disordered" evidence="7">
    <location>
        <begin position="973"/>
        <end position="1002"/>
    </location>
</feature>
<dbReference type="PROSITE" id="PS51192">
    <property type="entry name" value="HELICASE_ATP_BIND_1"/>
    <property type="match status" value="1"/>
</dbReference>
<dbReference type="CDD" id="cd18008">
    <property type="entry name" value="DEXDc_SHPRH-like"/>
    <property type="match status" value="1"/>
</dbReference>
<dbReference type="GO" id="GO:0006281">
    <property type="term" value="P:DNA repair"/>
    <property type="evidence" value="ECO:0007669"/>
    <property type="project" value="TreeGrafter"/>
</dbReference>
<feature type="region of interest" description="Disordered" evidence="7">
    <location>
        <begin position="104"/>
        <end position="140"/>
    </location>
</feature>
<evidence type="ECO:0000256" key="7">
    <source>
        <dbReference type="SAM" id="MobiDB-lite"/>
    </source>
</evidence>
<feature type="compositionally biased region" description="Pro residues" evidence="7">
    <location>
        <begin position="109"/>
        <end position="136"/>
    </location>
</feature>
<name>A0A167INY4_CALVF</name>
<dbReference type="InterPro" id="IPR000330">
    <property type="entry name" value="SNF2_N"/>
</dbReference>
<keyword evidence="11" id="KW-1185">Reference proteome</keyword>
<dbReference type="GO" id="GO:0016787">
    <property type="term" value="F:hydrolase activity"/>
    <property type="evidence" value="ECO:0007669"/>
    <property type="project" value="UniProtKB-KW"/>
</dbReference>
<dbReference type="PROSITE" id="PS00518">
    <property type="entry name" value="ZF_RING_1"/>
    <property type="match status" value="1"/>
</dbReference>
<feature type="compositionally biased region" description="Polar residues" evidence="7">
    <location>
        <begin position="664"/>
        <end position="676"/>
    </location>
</feature>
<dbReference type="EMBL" id="KV417307">
    <property type="protein sequence ID" value="KZO92819.1"/>
    <property type="molecule type" value="Genomic_DNA"/>
</dbReference>
<dbReference type="CDD" id="cd18793">
    <property type="entry name" value="SF2_C_SNF"/>
    <property type="match status" value="1"/>
</dbReference>
<organism evidence="10 11">
    <name type="scientific">Calocera viscosa (strain TUFC12733)</name>
    <dbReference type="NCBI Taxonomy" id="1330018"/>
    <lineage>
        <taxon>Eukaryota</taxon>
        <taxon>Fungi</taxon>
        <taxon>Dikarya</taxon>
        <taxon>Basidiomycota</taxon>
        <taxon>Agaricomycotina</taxon>
        <taxon>Dacrymycetes</taxon>
        <taxon>Dacrymycetales</taxon>
        <taxon>Dacrymycetaceae</taxon>
        <taxon>Calocera</taxon>
    </lineage>
</organism>
<keyword evidence="6" id="KW-0067">ATP-binding</keyword>